<dbReference type="SMART" id="SM00871">
    <property type="entry name" value="AraC_E_bind"/>
    <property type="match status" value="1"/>
</dbReference>
<gene>
    <name evidence="2" type="ORF">ERX35_005655</name>
</gene>
<dbReference type="SUPFAM" id="SSF55136">
    <property type="entry name" value="Probable bacterial effector-binding domain"/>
    <property type="match status" value="1"/>
</dbReference>
<reference evidence="2 3" key="1">
    <citation type="submission" date="2019-09" db="EMBL/GenBank/DDBJ databases">
        <authorList>
            <person name="Mazhar S."/>
            <person name="Altermann E."/>
            <person name="Hill C."/>
            <person name="Mcauliffe O."/>
        </authorList>
    </citation>
    <scope>NUCLEOTIDE SEQUENCE [LARGE SCALE GENOMIC DNA]</scope>
    <source>
        <strain evidence="2 3">ATCC 51831</strain>
    </source>
</reference>
<organism evidence="2 3">
    <name type="scientific">Macrococcus equipercicus</name>
    <dbReference type="NCBI Taxonomy" id="69967"/>
    <lineage>
        <taxon>Bacteria</taxon>
        <taxon>Bacillati</taxon>
        <taxon>Bacillota</taxon>
        <taxon>Bacilli</taxon>
        <taxon>Bacillales</taxon>
        <taxon>Staphylococcaceae</taxon>
        <taxon>Macrococcus</taxon>
    </lineage>
</organism>
<evidence type="ECO:0000313" key="3">
    <source>
        <dbReference type="Proteomes" id="UP000295735"/>
    </source>
</evidence>
<protein>
    <recommendedName>
        <fullName evidence="1">AraC effector-binding domain-containing protein</fullName>
    </recommendedName>
</protein>
<dbReference type="PANTHER" id="PTHR36444:SF3">
    <property type="entry name" value="TRANSCRIPTIONAL ACTIVATOR, PUTATIVE-RELATED"/>
    <property type="match status" value="1"/>
</dbReference>
<dbReference type="PANTHER" id="PTHR36444">
    <property type="entry name" value="TRANSCRIPTIONAL REGULATOR PROTEIN YOBU-RELATED"/>
    <property type="match status" value="1"/>
</dbReference>
<comment type="caution">
    <text evidence="2">The sequence shown here is derived from an EMBL/GenBank/DDBJ whole genome shotgun (WGS) entry which is preliminary data.</text>
</comment>
<dbReference type="Proteomes" id="UP000295735">
    <property type="component" value="Unassembled WGS sequence"/>
</dbReference>
<evidence type="ECO:0000313" key="2">
    <source>
        <dbReference type="EMBL" id="KAA1039560.1"/>
    </source>
</evidence>
<feature type="domain" description="AraC effector-binding" evidence="1">
    <location>
        <begin position="12"/>
        <end position="164"/>
    </location>
</feature>
<evidence type="ECO:0000259" key="1">
    <source>
        <dbReference type="SMART" id="SM00871"/>
    </source>
</evidence>
<dbReference type="EMBL" id="SCWC02000003">
    <property type="protein sequence ID" value="KAA1039560.1"/>
    <property type="molecule type" value="Genomic_DNA"/>
</dbReference>
<accession>A0ABQ6R8U0</accession>
<dbReference type="Gene3D" id="3.20.80.10">
    <property type="entry name" value="Regulatory factor, effector binding domain"/>
    <property type="match status" value="1"/>
</dbReference>
<keyword evidence="3" id="KW-1185">Reference proteome</keyword>
<proteinExistence type="predicted"/>
<name>A0ABQ6R8U0_9STAP</name>
<dbReference type="InterPro" id="IPR053182">
    <property type="entry name" value="YobU-like_regulator"/>
</dbReference>
<dbReference type="InterPro" id="IPR010499">
    <property type="entry name" value="AraC_E-bd"/>
</dbReference>
<dbReference type="InterPro" id="IPR011256">
    <property type="entry name" value="Reg_factor_effector_dom_sf"/>
</dbReference>
<dbReference type="InterPro" id="IPR029441">
    <property type="entry name" value="Cass2"/>
</dbReference>
<dbReference type="Pfam" id="PF14526">
    <property type="entry name" value="Cass2"/>
    <property type="match status" value="1"/>
</dbReference>
<sequence length="164" mass="18969">MVYDIIRGGIVMAYEVRELAETRVIGEKRSYDSIEEAQEKIQQFWTDFKQSDQRARLTLEADEQFQGFFGIYFPTDNGVDYMIGVSSDRETSEWASHNIPAGKYIVFEAGRPVSREIQRVTNEAYEVIIPASQHDLRQAPEFEYYPFGNVTAADYTAEMWIPVE</sequence>